<dbReference type="Pfam" id="PF02464">
    <property type="entry name" value="CinA"/>
    <property type="match status" value="1"/>
</dbReference>
<dbReference type="OrthoDB" id="2350783at2759"/>
<dbReference type="SUPFAM" id="SSF142433">
    <property type="entry name" value="CinA-like"/>
    <property type="match status" value="1"/>
</dbReference>
<keyword evidence="3" id="KW-1185">Reference proteome</keyword>
<evidence type="ECO:0000259" key="1">
    <source>
        <dbReference type="Pfam" id="PF02464"/>
    </source>
</evidence>
<sequence length="235" mass="24983">MGLYVGHVGIFNSSDIYRHTSNAHAKTCSSRPISNQATPHPVLSPFLTFYNLHLVVSRKNGIIMSEFPPASLRPLIQEVFELLRERKETVSVAETAAGGLTSACLLSSPGASSIYKGGLTVYTLESRLAFAGWTPAHIERYQGPTPEIVAGLAEHVRGVLGSTYTVSESGTAGPTGGTTRTRTPGYVAVAVATAQGTYTREEETGSADRQANMVAFVRVGLTLLRDVMLGRGASL</sequence>
<reference evidence="3" key="1">
    <citation type="submission" date="2017-12" db="EMBL/GenBank/DDBJ databases">
        <authorList>
            <consortium name="DOE Joint Genome Institute"/>
            <person name="Mondo S.J."/>
            <person name="Kjaerbolling I."/>
            <person name="Vesth T.C."/>
            <person name="Frisvad J.C."/>
            <person name="Nybo J.L."/>
            <person name="Theobald S."/>
            <person name="Kuo A."/>
            <person name="Bowyer P."/>
            <person name="Matsuda Y."/>
            <person name="Lyhne E.K."/>
            <person name="Kogle M.E."/>
            <person name="Clum A."/>
            <person name="Lipzen A."/>
            <person name="Salamov A."/>
            <person name="Ngan C.Y."/>
            <person name="Daum C."/>
            <person name="Chiniquy J."/>
            <person name="Barry K."/>
            <person name="LaButti K."/>
            <person name="Haridas S."/>
            <person name="Simmons B.A."/>
            <person name="Magnuson J.K."/>
            <person name="Mortensen U.H."/>
            <person name="Larsen T.O."/>
            <person name="Grigoriev I.V."/>
            <person name="Baker S.E."/>
            <person name="Andersen M.R."/>
            <person name="Nordberg H.P."/>
            <person name="Cantor M.N."/>
            <person name="Hua S.X."/>
        </authorList>
    </citation>
    <scope>NUCLEOTIDE SEQUENCE [LARGE SCALE GENOMIC DNA]</scope>
    <source>
        <strain evidence="3">IBT 19404</strain>
    </source>
</reference>
<feature type="domain" description="CinA C-terminal" evidence="1">
    <location>
        <begin position="75"/>
        <end position="227"/>
    </location>
</feature>
<dbReference type="Gene3D" id="3.90.950.20">
    <property type="entry name" value="CinA-like"/>
    <property type="match status" value="1"/>
</dbReference>
<name>A0A2J5I5B5_9EURO</name>
<evidence type="ECO:0000313" key="3">
    <source>
        <dbReference type="Proteomes" id="UP000235023"/>
    </source>
</evidence>
<dbReference type="InterPro" id="IPR008136">
    <property type="entry name" value="CinA_C"/>
</dbReference>
<dbReference type="InterPro" id="IPR036653">
    <property type="entry name" value="CinA-like_C"/>
</dbReference>
<organism evidence="2 3">
    <name type="scientific">Aspergillus taichungensis</name>
    <dbReference type="NCBI Taxonomy" id="482145"/>
    <lineage>
        <taxon>Eukaryota</taxon>
        <taxon>Fungi</taxon>
        <taxon>Dikarya</taxon>
        <taxon>Ascomycota</taxon>
        <taxon>Pezizomycotina</taxon>
        <taxon>Eurotiomycetes</taxon>
        <taxon>Eurotiomycetidae</taxon>
        <taxon>Eurotiales</taxon>
        <taxon>Aspergillaceae</taxon>
        <taxon>Aspergillus</taxon>
        <taxon>Aspergillus subgen. Circumdati</taxon>
    </lineage>
</organism>
<accession>A0A2J5I5B5</accession>
<evidence type="ECO:0000313" key="2">
    <source>
        <dbReference type="EMBL" id="PLN85048.1"/>
    </source>
</evidence>
<protein>
    <recommendedName>
        <fullName evidence="1">CinA C-terminal domain-containing protein</fullName>
    </recommendedName>
</protein>
<dbReference type="EMBL" id="KZ559507">
    <property type="protein sequence ID" value="PLN85048.1"/>
    <property type="molecule type" value="Genomic_DNA"/>
</dbReference>
<dbReference type="AlphaFoldDB" id="A0A2J5I5B5"/>
<dbReference type="Proteomes" id="UP000235023">
    <property type="component" value="Unassembled WGS sequence"/>
</dbReference>
<proteinExistence type="predicted"/>
<gene>
    <name evidence="2" type="ORF">BDW42DRAFT_161556</name>
</gene>